<accession>A0A8S2D379</accession>
<protein>
    <submittedName>
        <fullName evidence="1">Uncharacterized protein</fullName>
    </submittedName>
</protein>
<dbReference type="AlphaFoldDB" id="A0A8S2D379"/>
<dbReference type="EMBL" id="CAJNOK010002599">
    <property type="protein sequence ID" value="CAF0867090.1"/>
    <property type="molecule type" value="Genomic_DNA"/>
</dbReference>
<proteinExistence type="predicted"/>
<dbReference type="EMBL" id="CAJOBA010002600">
    <property type="protein sequence ID" value="CAF3651925.1"/>
    <property type="molecule type" value="Genomic_DNA"/>
</dbReference>
<dbReference type="SUPFAM" id="SSF52047">
    <property type="entry name" value="RNI-like"/>
    <property type="match status" value="1"/>
</dbReference>
<evidence type="ECO:0000313" key="1">
    <source>
        <dbReference type="EMBL" id="CAF0867090.1"/>
    </source>
</evidence>
<dbReference type="Gene3D" id="3.80.10.10">
    <property type="entry name" value="Ribonuclease Inhibitor"/>
    <property type="match status" value="1"/>
</dbReference>
<sequence length="490" mass="57478">MSKVNRDLFYGVDCDKQETLQHFLKQTYESIDSHLPRLFITLSDKKESDFKSKIPQFRLYFMCECSTNGTDLHLALHDGYIIRQSEQFFRCYKTYLQTMMDLVRLSSINVTSEINEQILNDIKLNHPVEPIDSLLRQLVYYLPSSEQNYGNLCRSITPDGHIRWLCMEHYLKVYEFSKEFCQGIESIGSVYDRERSLVILNNIELTKNHSRTLGHLLCYNNRICELLLKKIKIREKDFEKLISNICQQSTLRSLELNELSIVNLFGVNKTKECLNEQLKHLFHSRLIEIRIIKNVINDDGGQIMTKNFEHIKYLTLQENHLSTKTLERIIQTLKTNMTLIKFELMIDNDPNKYLQNLFQSLEFNQCLEELSLSSSNTNYSLVNQTSHTIVQSLERNNRLKSLILRNFCFSSSCMKLFARLFEMNQTKLKQFGLNSCQIEDESIVLLLLNALKTNKNLMQLDVTGVQLSNDIKYQIEQLMKTNNGLNVKFE</sequence>
<comment type="caution">
    <text evidence="1">The sequence shown here is derived from an EMBL/GenBank/DDBJ whole genome shotgun (WGS) entry which is preliminary data.</text>
</comment>
<dbReference type="Proteomes" id="UP000677228">
    <property type="component" value="Unassembled WGS sequence"/>
</dbReference>
<gene>
    <name evidence="1" type="ORF">OVA965_LOCUS7935</name>
    <name evidence="2" type="ORF">TMI583_LOCUS7931</name>
</gene>
<dbReference type="InterPro" id="IPR032675">
    <property type="entry name" value="LRR_dom_sf"/>
</dbReference>
<organism evidence="1 3">
    <name type="scientific">Didymodactylos carnosus</name>
    <dbReference type="NCBI Taxonomy" id="1234261"/>
    <lineage>
        <taxon>Eukaryota</taxon>
        <taxon>Metazoa</taxon>
        <taxon>Spiralia</taxon>
        <taxon>Gnathifera</taxon>
        <taxon>Rotifera</taxon>
        <taxon>Eurotatoria</taxon>
        <taxon>Bdelloidea</taxon>
        <taxon>Philodinida</taxon>
        <taxon>Philodinidae</taxon>
        <taxon>Didymodactylos</taxon>
    </lineage>
</organism>
<reference evidence="1" key="1">
    <citation type="submission" date="2021-02" db="EMBL/GenBank/DDBJ databases">
        <authorList>
            <person name="Nowell W R."/>
        </authorList>
    </citation>
    <scope>NUCLEOTIDE SEQUENCE</scope>
</reference>
<evidence type="ECO:0000313" key="2">
    <source>
        <dbReference type="EMBL" id="CAF3651925.1"/>
    </source>
</evidence>
<evidence type="ECO:0000313" key="3">
    <source>
        <dbReference type="Proteomes" id="UP000677228"/>
    </source>
</evidence>
<name>A0A8S2D379_9BILA</name>
<dbReference type="PANTHER" id="PTHR47679">
    <property type="entry name" value="PROTEIN TORNADO 1"/>
    <property type="match status" value="1"/>
</dbReference>
<dbReference type="Proteomes" id="UP000682733">
    <property type="component" value="Unassembled WGS sequence"/>
</dbReference>
<dbReference type="PANTHER" id="PTHR47679:SF2">
    <property type="entry name" value="C-TERMINAL OF ROC (COR) DOMAIN-CONTAINING PROTEIN"/>
    <property type="match status" value="1"/>
</dbReference>